<dbReference type="Pfam" id="PF14664">
    <property type="entry name" value="RICTOR_N"/>
    <property type="match status" value="1"/>
</dbReference>
<feature type="compositionally biased region" description="Low complexity" evidence="2">
    <location>
        <begin position="1173"/>
        <end position="1188"/>
    </location>
</feature>
<evidence type="ECO:0000259" key="5">
    <source>
        <dbReference type="SMART" id="SM01310"/>
    </source>
</evidence>
<evidence type="ECO:0000259" key="4">
    <source>
        <dbReference type="SMART" id="SM01308"/>
    </source>
</evidence>
<evidence type="ECO:0000313" key="7">
    <source>
        <dbReference type="Proteomes" id="UP000007266"/>
    </source>
</evidence>
<dbReference type="PhylomeDB" id="D6WZE9"/>
<dbReference type="KEGG" id="tca:657987"/>
<dbReference type="PANTHER" id="PTHR13298:SF11">
    <property type="entry name" value="RAPAMYCIN-INSENSITIVE COMPANION OF MTOR"/>
    <property type="match status" value="1"/>
</dbReference>
<feature type="domain" description="Rapamycin-insensitive companion of mTOR middle" evidence="3">
    <location>
        <begin position="521"/>
        <end position="743"/>
    </location>
</feature>
<dbReference type="InterPro" id="IPR016024">
    <property type="entry name" value="ARM-type_fold"/>
</dbReference>
<dbReference type="SMART" id="SM01307">
    <property type="entry name" value="RICTOR_M"/>
    <property type="match status" value="1"/>
</dbReference>
<dbReference type="OrthoDB" id="271111at2759"/>
<evidence type="ECO:0000313" key="6">
    <source>
        <dbReference type="EMBL" id="EFA10417.1"/>
    </source>
</evidence>
<accession>D6WZE9</accession>
<dbReference type="PANTHER" id="PTHR13298">
    <property type="entry name" value="CYTOSOLIC REGULATOR PIANISSIMO"/>
    <property type="match status" value="1"/>
</dbReference>
<name>D6WZE9_TRICA</name>
<dbReference type="eggNOG" id="KOG3694">
    <property type="taxonomic scope" value="Eukaryota"/>
</dbReference>
<dbReference type="GO" id="GO:0051897">
    <property type="term" value="P:positive regulation of phosphatidylinositol 3-kinase/protein kinase B signal transduction"/>
    <property type="evidence" value="ECO:0000318"/>
    <property type="project" value="GO_Central"/>
</dbReference>
<reference evidence="6 7" key="1">
    <citation type="journal article" date="2008" name="Nature">
        <title>The genome of the model beetle and pest Tribolium castaneum.</title>
        <authorList>
            <consortium name="Tribolium Genome Sequencing Consortium"/>
            <person name="Richards S."/>
            <person name="Gibbs R.A."/>
            <person name="Weinstock G.M."/>
            <person name="Brown S.J."/>
            <person name="Denell R."/>
            <person name="Beeman R.W."/>
            <person name="Gibbs R."/>
            <person name="Beeman R.W."/>
            <person name="Brown S.J."/>
            <person name="Bucher G."/>
            <person name="Friedrich M."/>
            <person name="Grimmelikhuijzen C.J."/>
            <person name="Klingler M."/>
            <person name="Lorenzen M."/>
            <person name="Richards S."/>
            <person name="Roth S."/>
            <person name="Schroder R."/>
            <person name="Tautz D."/>
            <person name="Zdobnov E.M."/>
            <person name="Muzny D."/>
            <person name="Gibbs R.A."/>
            <person name="Weinstock G.M."/>
            <person name="Attaway T."/>
            <person name="Bell S."/>
            <person name="Buhay C.J."/>
            <person name="Chandrabose M.N."/>
            <person name="Chavez D."/>
            <person name="Clerk-Blankenburg K.P."/>
            <person name="Cree A."/>
            <person name="Dao M."/>
            <person name="Davis C."/>
            <person name="Chacko J."/>
            <person name="Dinh H."/>
            <person name="Dugan-Rocha S."/>
            <person name="Fowler G."/>
            <person name="Garner T.T."/>
            <person name="Garnes J."/>
            <person name="Gnirke A."/>
            <person name="Hawes A."/>
            <person name="Hernandez J."/>
            <person name="Hines S."/>
            <person name="Holder M."/>
            <person name="Hume J."/>
            <person name="Jhangiani S.N."/>
            <person name="Joshi V."/>
            <person name="Khan Z.M."/>
            <person name="Jackson L."/>
            <person name="Kovar C."/>
            <person name="Kowis A."/>
            <person name="Lee S."/>
            <person name="Lewis L.R."/>
            <person name="Margolis J."/>
            <person name="Morgan M."/>
            <person name="Nazareth L.V."/>
            <person name="Nguyen N."/>
            <person name="Okwuonu G."/>
            <person name="Parker D."/>
            <person name="Richards S."/>
            <person name="Ruiz S.J."/>
            <person name="Santibanez J."/>
            <person name="Savard J."/>
            <person name="Scherer S.E."/>
            <person name="Schneider B."/>
            <person name="Sodergren E."/>
            <person name="Tautz D."/>
            <person name="Vattahil S."/>
            <person name="Villasana D."/>
            <person name="White C.S."/>
            <person name="Wright R."/>
            <person name="Park Y."/>
            <person name="Beeman R.W."/>
            <person name="Lord J."/>
            <person name="Oppert B."/>
            <person name="Lorenzen M."/>
            <person name="Brown S."/>
            <person name="Wang L."/>
            <person name="Savard J."/>
            <person name="Tautz D."/>
            <person name="Richards S."/>
            <person name="Weinstock G."/>
            <person name="Gibbs R.A."/>
            <person name="Liu Y."/>
            <person name="Worley K."/>
            <person name="Weinstock G."/>
            <person name="Elsik C.G."/>
            <person name="Reese J.T."/>
            <person name="Elhaik E."/>
            <person name="Landan G."/>
            <person name="Graur D."/>
            <person name="Arensburger P."/>
            <person name="Atkinson P."/>
            <person name="Beeman R.W."/>
            <person name="Beidler J."/>
            <person name="Brown S.J."/>
            <person name="Demuth J.P."/>
            <person name="Drury D.W."/>
            <person name="Du Y.Z."/>
            <person name="Fujiwara H."/>
            <person name="Lorenzen M."/>
            <person name="Maselli V."/>
            <person name="Osanai M."/>
            <person name="Park Y."/>
            <person name="Robertson H.M."/>
            <person name="Tu Z."/>
            <person name="Wang J.J."/>
            <person name="Wang S."/>
            <person name="Richards S."/>
            <person name="Song H."/>
            <person name="Zhang L."/>
            <person name="Sodergren E."/>
            <person name="Werner D."/>
            <person name="Stanke M."/>
            <person name="Morgenstern B."/>
            <person name="Solovyev V."/>
            <person name="Kosarev P."/>
            <person name="Brown G."/>
            <person name="Chen H.C."/>
            <person name="Ermolaeva O."/>
            <person name="Hlavina W."/>
            <person name="Kapustin Y."/>
            <person name="Kiryutin B."/>
            <person name="Kitts P."/>
            <person name="Maglott D."/>
            <person name="Pruitt K."/>
            <person name="Sapojnikov V."/>
            <person name="Souvorov A."/>
            <person name="Mackey A.J."/>
            <person name="Waterhouse R.M."/>
            <person name="Wyder S."/>
            <person name="Zdobnov E.M."/>
            <person name="Zdobnov E.M."/>
            <person name="Wyder S."/>
            <person name="Kriventseva E.V."/>
            <person name="Kadowaki T."/>
            <person name="Bork P."/>
            <person name="Aranda M."/>
            <person name="Bao R."/>
            <person name="Beermann A."/>
            <person name="Berns N."/>
            <person name="Bolognesi R."/>
            <person name="Bonneton F."/>
            <person name="Bopp D."/>
            <person name="Brown S.J."/>
            <person name="Bucher G."/>
            <person name="Butts T."/>
            <person name="Chaumot A."/>
            <person name="Denell R.E."/>
            <person name="Ferrier D.E."/>
            <person name="Friedrich M."/>
            <person name="Gordon C.M."/>
            <person name="Jindra M."/>
            <person name="Klingler M."/>
            <person name="Lan Q."/>
            <person name="Lattorff H.M."/>
            <person name="Laudet V."/>
            <person name="von Levetsow C."/>
            <person name="Liu Z."/>
            <person name="Lutz R."/>
            <person name="Lynch J.A."/>
            <person name="da Fonseca R.N."/>
            <person name="Posnien N."/>
            <person name="Reuter R."/>
            <person name="Roth S."/>
            <person name="Savard J."/>
            <person name="Schinko J.B."/>
            <person name="Schmitt C."/>
            <person name="Schoppmeier M."/>
            <person name="Schroder R."/>
            <person name="Shippy T.D."/>
            <person name="Simonnet F."/>
            <person name="Marques-Souza H."/>
            <person name="Tautz D."/>
            <person name="Tomoyasu Y."/>
            <person name="Trauner J."/>
            <person name="Van der Zee M."/>
            <person name="Vervoort M."/>
            <person name="Wittkopp N."/>
            <person name="Wimmer E.A."/>
            <person name="Yang X."/>
            <person name="Jones A.K."/>
            <person name="Sattelle D.B."/>
            <person name="Ebert P.R."/>
            <person name="Nelson D."/>
            <person name="Scott J.G."/>
            <person name="Beeman R.W."/>
            <person name="Muthukrishnan S."/>
            <person name="Kramer K.J."/>
            <person name="Arakane Y."/>
            <person name="Beeman R.W."/>
            <person name="Zhu Q."/>
            <person name="Hogenkamp D."/>
            <person name="Dixit R."/>
            <person name="Oppert B."/>
            <person name="Jiang H."/>
            <person name="Zou Z."/>
            <person name="Marshall J."/>
            <person name="Elpidina E."/>
            <person name="Vinokurov K."/>
            <person name="Oppert C."/>
            <person name="Zou Z."/>
            <person name="Evans J."/>
            <person name="Lu Z."/>
            <person name="Zhao P."/>
            <person name="Sumathipala N."/>
            <person name="Altincicek B."/>
            <person name="Vilcinskas A."/>
            <person name="Williams M."/>
            <person name="Hultmark D."/>
            <person name="Hetru C."/>
            <person name="Jiang H."/>
            <person name="Grimmelikhuijzen C.J."/>
            <person name="Hauser F."/>
            <person name="Cazzamali G."/>
            <person name="Williamson M."/>
            <person name="Park Y."/>
            <person name="Li B."/>
            <person name="Tanaka Y."/>
            <person name="Predel R."/>
            <person name="Neupert S."/>
            <person name="Schachtner J."/>
            <person name="Verleyen P."/>
            <person name="Raible F."/>
            <person name="Bork P."/>
            <person name="Friedrich M."/>
            <person name="Walden K.K."/>
            <person name="Robertson H.M."/>
            <person name="Angeli S."/>
            <person name="Foret S."/>
            <person name="Bucher G."/>
            <person name="Schuetz S."/>
            <person name="Maleszka R."/>
            <person name="Wimmer E.A."/>
            <person name="Beeman R.W."/>
            <person name="Lorenzen M."/>
            <person name="Tomoyasu Y."/>
            <person name="Miller S.C."/>
            <person name="Grossmann D."/>
            <person name="Bucher G."/>
        </authorList>
    </citation>
    <scope>NUCLEOTIDE SEQUENCE [LARGE SCALE GENOMIC DNA]</scope>
    <source>
        <strain evidence="6 7">Georgia GA2</strain>
    </source>
</reference>
<dbReference type="FunCoup" id="D6WZE9">
    <property type="interactions" value="387"/>
</dbReference>
<dbReference type="SMART" id="SM01310">
    <property type="entry name" value="RICTOR_V"/>
    <property type="match status" value="1"/>
</dbReference>
<feature type="domain" description="Rapamycin-insensitive companion of mTOR" evidence="5">
    <location>
        <begin position="922"/>
        <end position="994"/>
    </location>
</feature>
<dbReference type="GO" id="GO:0038203">
    <property type="term" value="P:TORC2 signaling"/>
    <property type="evidence" value="ECO:0000318"/>
    <property type="project" value="GO_Central"/>
</dbReference>
<dbReference type="InParanoid" id="D6WZE9"/>
<dbReference type="Proteomes" id="UP000007266">
    <property type="component" value="Linkage group 9"/>
</dbReference>
<dbReference type="Pfam" id="PF14666">
    <property type="entry name" value="RICTOR_M"/>
    <property type="match status" value="1"/>
</dbReference>
<dbReference type="Pfam" id="PF14663">
    <property type="entry name" value="RasGEF_N_2"/>
    <property type="match status" value="1"/>
</dbReference>
<feature type="region of interest" description="Disordered" evidence="2">
    <location>
        <begin position="1114"/>
        <end position="1133"/>
    </location>
</feature>
<dbReference type="InterPro" id="IPR029451">
    <property type="entry name" value="RICTOR_M"/>
</dbReference>
<dbReference type="EMBL" id="KQ971372">
    <property type="protein sequence ID" value="EFA10417.1"/>
    <property type="molecule type" value="Genomic_DNA"/>
</dbReference>
<feature type="compositionally biased region" description="Low complexity" evidence="2">
    <location>
        <begin position="1117"/>
        <end position="1128"/>
    </location>
</feature>
<feature type="compositionally biased region" description="Polar residues" evidence="2">
    <location>
        <begin position="1064"/>
        <end position="1075"/>
    </location>
</feature>
<dbReference type="SUPFAM" id="SSF48371">
    <property type="entry name" value="ARM repeat"/>
    <property type="match status" value="2"/>
</dbReference>
<dbReference type="InterPro" id="IPR029453">
    <property type="entry name" value="Rictor_IV"/>
</dbReference>
<comment type="similarity">
    <text evidence="1">Belongs to the RICTOR family.</text>
</comment>
<evidence type="ECO:0000256" key="2">
    <source>
        <dbReference type="SAM" id="MobiDB-lite"/>
    </source>
</evidence>
<dbReference type="InterPro" id="IPR029452">
    <property type="entry name" value="RICTOR_V"/>
</dbReference>
<dbReference type="GO" id="GO:0043539">
    <property type="term" value="F:protein serine/threonine kinase activator activity"/>
    <property type="evidence" value="ECO:0000318"/>
    <property type="project" value="GO_Central"/>
</dbReference>
<gene>
    <name evidence="6" type="primary">AUGUSTUS-3.0.2_12657</name>
    <name evidence="6" type="ORF">TcasGA2_TC012657</name>
</gene>
<feature type="region of interest" description="Disordered" evidence="2">
    <location>
        <begin position="1163"/>
        <end position="1197"/>
    </location>
</feature>
<dbReference type="InterPro" id="IPR028268">
    <property type="entry name" value="Pianissimo_fam"/>
</dbReference>
<feature type="region of interest" description="Disordered" evidence="2">
    <location>
        <begin position="1043"/>
        <end position="1080"/>
    </location>
</feature>
<proteinExistence type="inferred from homology"/>
<dbReference type="InterPro" id="IPR028267">
    <property type="entry name" value="Pianissimo_N"/>
</dbReference>
<keyword evidence="7" id="KW-1185">Reference proteome</keyword>
<sequence length="1495" mass="167658">MAATSWMRYPNTRRFNRGRSANKEDDISIDVNSDSRQNVTNILSALCQTSGISDGKRLNYLNAFVKVTLHIEGNFESIGFSMGDVLCCLRIALLHESTQVRSGALRAIRHVLRNEDDIAQLNKLLIPFLIARSLDLLLKKDVERIEAMKLIRKILLLSPSNFHVALARSLVALANSVVEEKDRMLRICLATLCELGVVNTSLFIETGGVAAITRNLLECQTPKIAESLCGVLLLLLDKPSTRNQAAVDLHSIAAPYCDFHYRHGWKDKDKFVDERELRFNCSRLALLSILRSWPGILHFCGPSNKAGLRAVVEVLYLNQLEVRKAVLDLLYELLGLPQPEWTDELSVALSAVDPCEPQSSWRLNEGFVVAEGRSILPHLAKTTPSISDMHLSLLLYCFLECGLLGAIVEVIATSDTFISVRATVLLGELLRLIQVLLPPECCNISPALPTLLEYATCGKPQAVKAVNGLQQLQKLLRARPASYSLHLDFILRSGGNVKFSSKNSKKSRHKLKTLKFKLQQLVGKDGDDVIKETGVLVNKDPYTWNWNLIKIVLKGESLKIDLSETSHRNFIKRLVDFYTPSRNRFSHMDLSTPKVSIAYTLTGIDLINCLLELEDEESNRMLLDLLSDISGNINAITSGRSVHDCLFSPQHMNSTQCQSYFLFLGRLSSTDVGMQLLTSLQIFKQLEHLATTTNNDCYVKLIVSSLDYSNAGPCRDLLTEVLKCAVESSRLYATQFLLVLLRAGINNFADWGVRCLVKQLKDPSRSVFLAALNTLHEACEVESCLETLVKLNPDLGHLGEKGSLLALRLLSITSGFQLLNKNDFVVNEIKRWDEYFIYRYIKLVEGETSDALTLHQRDEDGKYDKRTSTIRTTNRKDFFLPPHLYGQLARHTDGFLILVQHGSLENMIQFLTNGVCETEDDILKLKASIWALGHFGSTSEGLRYLILHNCLAALITLAQECLVFSIRATSYYALGLIATTRQGADELFKLGWFSTRHNRHVAWPIIEEEAWDEDEDSLRLPSSFPDITPTLYYFDSGIKDVEGSTDDDTSESMLPDSTVAGPQKSLTLPANQNQAAGYHKRSLSESKTFEIIRAPQDSKKGSFRLGTEIVRRVRNNSTTESTTSGVSSCDSFGGGKSVIYERPQILSPIPSSCSLSTLKQSAKVRRHSESSRRVSVQSGSNSDRSLQSLGGGGSSKLSHQDLVGYATLRSLRKSPRYLEEPAYDSDDIRSDSSWDVPVSLIEDFNLLNTTGTSIKRFSVHDRNESEDRCYMGVTLPHDINHLFLDVDSEARDASLERFPIIDDEIVYAMHDFKVREETLWRHDVETCLVCSWKGPKDEVFVTTSSDPLDCKYDPNSPDNVLKGQVLHLIDLFSNPVWAKQVKQSLLQYKQGSPHVFQDACIYSEVCKMISECAYRSSPRRMLHELFLEVKFDDLYLQCARFLKSAAQNNVDSGKSSGDSIDSEGAQSNIKKLDSLKLAYKENKFPIRNRNESKIV</sequence>
<organism evidence="6 7">
    <name type="scientific">Tribolium castaneum</name>
    <name type="common">Red flour beetle</name>
    <dbReference type="NCBI Taxonomy" id="7070"/>
    <lineage>
        <taxon>Eukaryota</taxon>
        <taxon>Metazoa</taxon>
        <taxon>Ecdysozoa</taxon>
        <taxon>Arthropoda</taxon>
        <taxon>Hexapoda</taxon>
        <taxon>Insecta</taxon>
        <taxon>Pterygota</taxon>
        <taxon>Neoptera</taxon>
        <taxon>Endopterygota</taxon>
        <taxon>Coleoptera</taxon>
        <taxon>Polyphaga</taxon>
        <taxon>Cucujiformia</taxon>
        <taxon>Tenebrionidae</taxon>
        <taxon>Tenebrionidae incertae sedis</taxon>
        <taxon>Tribolium</taxon>
    </lineage>
</organism>
<dbReference type="SMART" id="SM01303">
    <property type="entry name" value="RasGEF_N_2"/>
    <property type="match status" value="1"/>
</dbReference>
<dbReference type="HOGENOM" id="CLU_001013_2_0_1"/>
<dbReference type="SMART" id="SM01308">
    <property type="entry name" value="RICTOR_N"/>
    <property type="match status" value="1"/>
</dbReference>
<dbReference type="STRING" id="7070.D6WZE9"/>
<feature type="domain" description="Rapamycin-insensitive companion of mTOR N-terminal" evidence="4">
    <location>
        <begin position="58"/>
        <end position="438"/>
    </location>
</feature>
<dbReference type="Pfam" id="PF14668">
    <property type="entry name" value="RICTOR_V"/>
    <property type="match status" value="1"/>
</dbReference>
<dbReference type="OMA" id="PPYNYTG"/>
<dbReference type="GO" id="GO:0031932">
    <property type="term" value="C:TORC2 complex"/>
    <property type="evidence" value="ECO:0000318"/>
    <property type="project" value="GO_Central"/>
</dbReference>
<protein>
    <submittedName>
        <fullName evidence="6">Rapamycin-insensitive companion of mTOR-like Protein</fullName>
    </submittedName>
</protein>
<reference evidence="6 7" key="2">
    <citation type="journal article" date="2010" name="Nucleic Acids Res.">
        <title>BeetleBase in 2010: revisions to provide comprehensive genomic information for Tribolium castaneum.</title>
        <authorList>
            <person name="Kim H.S."/>
            <person name="Murphy T."/>
            <person name="Xia J."/>
            <person name="Caragea D."/>
            <person name="Park Y."/>
            <person name="Beeman R.W."/>
            <person name="Lorenzen M.D."/>
            <person name="Butcher S."/>
            <person name="Manak J.R."/>
            <person name="Brown S.J."/>
        </authorList>
    </citation>
    <scope>GENOME REANNOTATION</scope>
    <source>
        <strain evidence="6 7">Georgia GA2</strain>
    </source>
</reference>
<evidence type="ECO:0000256" key="1">
    <source>
        <dbReference type="ARBA" id="ARBA00008878"/>
    </source>
</evidence>
<evidence type="ECO:0000259" key="3">
    <source>
        <dbReference type="SMART" id="SM01307"/>
    </source>
</evidence>